<dbReference type="SUPFAM" id="SSF51395">
    <property type="entry name" value="FMN-linked oxidoreductases"/>
    <property type="match status" value="1"/>
</dbReference>
<dbReference type="PANTHER" id="PTHR22893">
    <property type="entry name" value="NADH OXIDOREDUCTASE-RELATED"/>
    <property type="match status" value="1"/>
</dbReference>
<sequence length="357" mass="38457">MNTILAPYSTKTLQLKNHLVMAPMTRSRAIGNIPNNLMAEYYHQRSGAGLIVTEGTSPSPSGLGYARIPGIFSSEQVEGWKKVTGAVHAGNSKIFVQLMHTGRIAHQANLPAGATVVGVSAIKAAGQMHTDSLGMQDYPIPVALTTEAVKATIAEYVQAAKNAVEAGFDGVEVHGANGYLVEQFLNPNVNNRTDEYGGDYKARASFALEVVQQIADAIGKEKVGIRFSPFSNLGDLQDYDADEVHNTYAYLAQELNKIGITYIHIGFSPKIPQKTFDAIRSAFKETIILCNGNTPATAADTLAKGFADVLAFGRPFLANPDLVTRMEQNAPLNEVDFTTLYTPEAHGYTDYPVMAVA</sequence>
<accession>A0A5B8W158</accession>
<evidence type="ECO:0000313" key="6">
    <source>
        <dbReference type="Proteomes" id="UP000321362"/>
    </source>
</evidence>
<reference evidence="5 6" key="1">
    <citation type="journal article" date="2013" name="J. Microbiol.">
        <title>Mucilaginibacter ginsenosidivorax sp. nov., with ginsenoside converting activity isolated from sediment.</title>
        <authorList>
            <person name="Kim J.K."/>
            <person name="Choi T.E."/>
            <person name="Liu Q.M."/>
            <person name="Park H.Y."/>
            <person name="Yi T.H."/>
            <person name="Yoon M.H."/>
            <person name="Kim S.C."/>
            <person name="Im W.T."/>
        </authorList>
    </citation>
    <scope>NUCLEOTIDE SEQUENCE [LARGE SCALE GENOMIC DNA]</scope>
    <source>
        <strain evidence="5 6">KHI28</strain>
    </source>
</reference>
<organism evidence="5 6">
    <name type="scientific">Mucilaginibacter ginsenosidivorax</name>
    <dbReference type="NCBI Taxonomy" id="862126"/>
    <lineage>
        <taxon>Bacteria</taxon>
        <taxon>Pseudomonadati</taxon>
        <taxon>Bacteroidota</taxon>
        <taxon>Sphingobacteriia</taxon>
        <taxon>Sphingobacteriales</taxon>
        <taxon>Sphingobacteriaceae</taxon>
        <taxon>Mucilaginibacter</taxon>
    </lineage>
</organism>
<evidence type="ECO:0000256" key="1">
    <source>
        <dbReference type="ARBA" id="ARBA00001917"/>
    </source>
</evidence>
<dbReference type="Gene3D" id="3.20.20.70">
    <property type="entry name" value="Aldolase class I"/>
    <property type="match status" value="1"/>
</dbReference>
<dbReference type="Proteomes" id="UP000321362">
    <property type="component" value="Chromosome"/>
</dbReference>
<comment type="cofactor">
    <cofactor evidence="1">
        <name>FMN</name>
        <dbReference type="ChEBI" id="CHEBI:58210"/>
    </cofactor>
</comment>
<proteinExistence type="inferred from homology"/>
<dbReference type="InterPro" id="IPR045247">
    <property type="entry name" value="Oye-like"/>
</dbReference>
<dbReference type="OrthoDB" id="9772736at2"/>
<dbReference type="EMBL" id="CP042437">
    <property type="protein sequence ID" value="QEC76612.1"/>
    <property type="molecule type" value="Genomic_DNA"/>
</dbReference>
<dbReference type="PANTHER" id="PTHR22893:SF91">
    <property type="entry name" value="NADPH DEHYDROGENASE 2-RELATED"/>
    <property type="match status" value="1"/>
</dbReference>
<dbReference type="GO" id="GO:0010181">
    <property type="term" value="F:FMN binding"/>
    <property type="evidence" value="ECO:0007669"/>
    <property type="project" value="InterPro"/>
</dbReference>
<dbReference type="GO" id="GO:0005829">
    <property type="term" value="C:cytosol"/>
    <property type="evidence" value="ECO:0007669"/>
    <property type="project" value="TreeGrafter"/>
</dbReference>
<dbReference type="CDD" id="cd02933">
    <property type="entry name" value="OYE_like_FMN"/>
    <property type="match status" value="1"/>
</dbReference>
<evidence type="ECO:0000259" key="4">
    <source>
        <dbReference type="Pfam" id="PF00724"/>
    </source>
</evidence>
<dbReference type="Pfam" id="PF00724">
    <property type="entry name" value="Oxidored_FMN"/>
    <property type="match status" value="1"/>
</dbReference>
<name>A0A5B8W158_9SPHI</name>
<dbReference type="InterPro" id="IPR013785">
    <property type="entry name" value="Aldolase_TIM"/>
</dbReference>
<dbReference type="RefSeq" id="WP_147053782.1">
    <property type="nucleotide sequence ID" value="NZ_CP042437.1"/>
</dbReference>
<feature type="domain" description="NADH:flavin oxidoreductase/NADH oxidase N-terminal" evidence="4">
    <location>
        <begin position="5"/>
        <end position="333"/>
    </location>
</feature>
<evidence type="ECO:0000256" key="2">
    <source>
        <dbReference type="ARBA" id="ARBA00005979"/>
    </source>
</evidence>
<evidence type="ECO:0000313" key="5">
    <source>
        <dbReference type="EMBL" id="QEC76612.1"/>
    </source>
</evidence>
<keyword evidence="6" id="KW-1185">Reference proteome</keyword>
<keyword evidence="3" id="KW-0560">Oxidoreductase</keyword>
<dbReference type="GO" id="GO:0016628">
    <property type="term" value="F:oxidoreductase activity, acting on the CH-CH group of donors, NAD or NADP as acceptor"/>
    <property type="evidence" value="ECO:0007669"/>
    <property type="project" value="UniProtKB-ARBA"/>
</dbReference>
<dbReference type="FunFam" id="3.20.20.70:FF:000059">
    <property type="entry name" value="N-ethylmaleimide reductase, FMN-linked"/>
    <property type="match status" value="1"/>
</dbReference>
<evidence type="ECO:0000256" key="3">
    <source>
        <dbReference type="ARBA" id="ARBA00023002"/>
    </source>
</evidence>
<gene>
    <name evidence="5" type="ORF">FSB76_11865</name>
</gene>
<dbReference type="AlphaFoldDB" id="A0A5B8W158"/>
<dbReference type="InterPro" id="IPR001155">
    <property type="entry name" value="OxRdtase_FMN_N"/>
</dbReference>
<comment type="similarity">
    <text evidence="2">Belongs to the NADH:flavin oxidoreductase/NADH oxidase family.</text>
</comment>
<dbReference type="KEGG" id="mgk:FSB76_11865"/>
<protein>
    <submittedName>
        <fullName evidence="5">Alkene reductase</fullName>
    </submittedName>
</protein>